<dbReference type="FunFam" id="1.10.10.60:FF:000114">
    <property type="entry name" value="cyclin-D-binding Myb-like transcription factor 1 isoform X1"/>
    <property type="match status" value="1"/>
</dbReference>
<feature type="compositionally biased region" description="Polar residues" evidence="11">
    <location>
        <begin position="734"/>
        <end position="743"/>
    </location>
</feature>
<dbReference type="PROSITE" id="PS50090">
    <property type="entry name" value="MYB_LIKE"/>
    <property type="match status" value="3"/>
</dbReference>
<evidence type="ECO:0000256" key="9">
    <source>
        <dbReference type="ARBA" id="ARBA00061386"/>
    </source>
</evidence>
<feature type="domain" description="Myb-like" evidence="12">
    <location>
        <begin position="372"/>
        <end position="427"/>
    </location>
</feature>
<keyword evidence="15" id="KW-1185">Reference proteome</keyword>
<dbReference type="SUPFAM" id="SSF46689">
    <property type="entry name" value="Homeodomain-like"/>
    <property type="match status" value="2"/>
</dbReference>
<reference evidence="14 15" key="1">
    <citation type="submission" date="2019-06" db="EMBL/GenBank/DDBJ databases">
        <title>A chromosome-scale genome assembly of the striped catfish, Pangasianodon hypophthalmus.</title>
        <authorList>
            <person name="Wen M."/>
            <person name="Zahm M."/>
            <person name="Roques C."/>
            <person name="Cabau C."/>
            <person name="Klopp C."/>
            <person name="Donnadieu C."/>
            <person name="Jouanno E."/>
            <person name="Avarre J.-C."/>
            <person name="Campet M."/>
            <person name="Ha T.T.T."/>
            <person name="Dugue R."/>
            <person name="Lampietro C."/>
            <person name="Louis A."/>
            <person name="Herpin A."/>
            <person name="Echchiki A."/>
            <person name="Berthelot C."/>
            <person name="Parey E."/>
            <person name="Roest-Crollius H."/>
            <person name="Braasch I."/>
            <person name="Postlethwait J."/>
            <person name="Bobe J."/>
            <person name="Montfort J."/>
            <person name="Bouchez O."/>
            <person name="Begum T."/>
            <person name="Schartl M."/>
            <person name="Guiguen Y."/>
        </authorList>
    </citation>
    <scope>NUCLEOTIDE SEQUENCE [LARGE SCALE GENOMIC DNA]</scope>
    <source>
        <strain evidence="14 15">Indonesia</strain>
        <tissue evidence="14">Blood</tissue>
    </source>
</reference>
<evidence type="ECO:0000256" key="11">
    <source>
        <dbReference type="SAM" id="MobiDB-lite"/>
    </source>
</evidence>
<feature type="compositionally biased region" description="Polar residues" evidence="11">
    <location>
        <begin position="754"/>
        <end position="763"/>
    </location>
</feature>
<dbReference type="PANTHER" id="PTHR46380">
    <property type="entry name" value="CYCLIN-D-BINDING MYB-LIKE TRANSCRIPTION FACTOR 1"/>
    <property type="match status" value="1"/>
</dbReference>
<feature type="domain" description="Myb-like" evidence="12">
    <location>
        <begin position="323"/>
        <end position="361"/>
    </location>
</feature>
<dbReference type="InterPro" id="IPR046775">
    <property type="entry name" value="DMTF1_N"/>
</dbReference>
<dbReference type="InterPro" id="IPR001005">
    <property type="entry name" value="SANT/Myb"/>
</dbReference>
<evidence type="ECO:0000256" key="6">
    <source>
        <dbReference type="ARBA" id="ARBA00023163"/>
    </source>
</evidence>
<dbReference type="CDD" id="cd00167">
    <property type="entry name" value="SANT"/>
    <property type="match status" value="3"/>
</dbReference>
<keyword evidence="6" id="KW-0804">Transcription</keyword>
<feature type="domain" description="HTH myb-type" evidence="13">
    <location>
        <begin position="366"/>
        <end position="431"/>
    </location>
</feature>
<feature type="compositionally biased region" description="Basic and acidic residues" evidence="11">
    <location>
        <begin position="211"/>
        <end position="222"/>
    </location>
</feature>
<dbReference type="SMART" id="SM00717">
    <property type="entry name" value="SANT"/>
    <property type="match status" value="3"/>
</dbReference>
<evidence type="ECO:0000256" key="4">
    <source>
        <dbReference type="ARBA" id="ARBA00023125"/>
    </source>
</evidence>
<evidence type="ECO:0000256" key="2">
    <source>
        <dbReference type="ARBA" id="ARBA00022737"/>
    </source>
</evidence>
<keyword evidence="7" id="KW-0539">Nucleus</keyword>
<evidence type="ECO:0000256" key="1">
    <source>
        <dbReference type="ARBA" id="ARBA00004123"/>
    </source>
</evidence>
<keyword evidence="4" id="KW-0238">DNA-binding</keyword>
<evidence type="ECO:0000256" key="7">
    <source>
        <dbReference type="ARBA" id="ARBA00023242"/>
    </source>
</evidence>
<accession>A0A5N5LIP3</accession>
<evidence type="ECO:0000256" key="10">
    <source>
        <dbReference type="ARBA" id="ARBA00070367"/>
    </source>
</evidence>
<evidence type="ECO:0000259" key="12">
    <source>
        <dbReference type="PROSITE" id="PS50090"/>
    </source>
</evidence>
<name>A0A5N5LIP3_PANHP</name>
<dbReference type="GO" id="GO:0000981">
    <property type="term" value="F:DNA-binding transcription factor activity, RNA polymerase II-specific"/>
    <property type="evidence" value="ECO:0007669"/>
    <property type="project" value="TreeGrafter"/>
</dbReference>
<dbReference type="Gene3D" id="1.10.10.60">
    <property type="entry name" value="Homeodomain-like"/>
    <property type="match status" value="2"/>
</dbReference>
<dbReference type="InterPro" id="IPR009057">
    <property type="entry name" value="Homeodomain-like_sf"/>
</dbReference>
<keyword evidence="8" id="KW-0131">Cell cycle</keyword>
<evidence type="ECO:0000256" key="8">
    <source>
        <dbReference type="ARBA" id="ARBA00023306"/>
    </source>
</evidence>
<evidence type="ECO:0000256" key="3">
    <source>
        <dbReference type="ARBA" id="ARBA00023015"/>
    </source>
</evidence>
<dbReference type="PANTHER" id="PTHR46380:SF2">
    <property type="entry name" value="CYCLIN-D-BINDING MYB-LIKE TRANSCRIPTION FACTOR 1"/>
    <property type="match status" value="1"/>
</dbReference>
<feature type="region of interest" description="Disordered" evidence="11">
    <location>
        <begin position="199"/>
        <end position="222"/>
    </location>
</feature>
<feature type="compositionally biased region" description="Polar residues" evidence="11">
    <location>
        <begin position="662"/>
        <end position="672"/>
    </location>
</feature>
<organism evidence="14 15">
    <name type="scientific">Pangasianodon hypophthalmus</name>
    <name type="common">Striped catfish</name>
    <name type="synonym">Helicophagus hypophthalmus</name>
    <dbReference type="NCBI Taxonomy" id="310915"/>
    <lineage>
        <taxon>Eukaryota</taxon>
        <taxon>Metazoa</taxon>
        <taxon>Chordata</taxon>
        <taxon>Craniata</taxon>
        <taxon>Vertebrata</taxon>
        <taxon>Euteleostomi</taxon>
        <taxon>Actinopterygii</taxon>
        <taxon>Neopterygii</taxon>
        <taxon>Teleostei</taxon>
        <taxon>Ostariophysi</taxon>
        <taxon>Siluriformes</taxon>
        <taxon>Pangasiidae</taxon>
        <taxon>Pangasianodon</taxon>
    </lineage>
</organism>
<comment type="subcellular location">
    <subcellularLocation>
        <location evidence="1">Nucleus</location>
    </subcellularLocation>
</comment>
<evidence type="ECO:0000313" key="14">
    <source>
        <dbReference type="EMBL" id="KAB5541996.1"/>
    </source>
</evidence>
<proteinExistence type="inferred from homology"/>
<protein>
    <recommendedName>
        <fullName evidence="10">Cyclin-D-binding Myb-like transcription factor 1</fullName>
    </recommendedName>
</protein>
<dbReference type="EMBL" id="VFJC01000019">
    <property type="protein sequence ID" value="KAB5541996.1"/>
    <property type="molecule type" value="Genomic_DNA"/>
</dbReference>
<feature type="region of interest" description="Disordered" evidence="11">
    <location>
        <begin position="654"/>
        <end position="763"/>
    </location>
</feature>
<dbReference type="Pfam" id="PF00249">
    <property type="entry name" value="Myb_DNA-binding"/>
    <property type="match status" value="2"/>
</dbReference>
<keyword evidence="3" id="KW-0805">Transcription regulation</keyword>
<dbReference type="FunFam" id="1.10.10.60:FF:000139">
    <property type="entry name" value="cyclin-D-binding Myb-like transcription factor 1 isoform X2"/>
    <property type="match status" value="1"/>
</dbReference>
<dbReference type="PROSITE" id="PS51294">
    <property type="entry name" value="HTH_MYB"/>
    <property type="match status" value="1"/>
</dbReference>
<keyword evidence="5" id="KW-0010">Activator</keyword>
<dbReference type="AlphaFoldDB" id="A0A5N5LIP3"/>
<evidence type="ECO:0000313" key="15">
    <source>
        <dbReference type="Proteomes" id="UP000327468"/>
    </source>
</evidence>
<sequence>MLTGSPRSRSLSRERAAVSLRCARAALTGSASDVTLILVSRAANGRHRAVYRAELRLVQGFDAICTGSDYWSFPVCEKRLLFSSILVFGSSWSLRSARTQNRKLSMNAGDVSGSVALDSVSSVTFTQDTDGTIILHCAQNDDGPMGSDEEPEPIHKRLRLSSEETDDPASTPSAYSVVALPLSEREESFEVTMTATEMKDGLDQESSNQSKQDEKLSSSRKTTDVTAVSQAWFTTKEDKNTLVNKGHKWKQGMWSKEEIDILMSNIENYLKNRGIQDPSEIIFDMSKEERKDFYRSIAWGLNRPLFAVYRRVLRMYDNRNHVGKYTQEEIEKLKELRQKHGNDWATIGAALGRSASSVKDRCRLMKDTCHTGKWTEEEERRLTEVVHELTGTEAGDVVTQGVSWASVADLVGTRSEKQCRSKWLNYLNWKQSGGTEWTKEDDINLIRRIIELAAEDENEINWDILAEGWSSVRSPQWLRSKWWTIKRQVANHKDLPFPVLLKGLQDVVEAPSSTVNKVVVVGSRSVHSSSSPVTALQIPVQIPVQITHVSSTDNTSGSSESGTITLNSGALQTFELLPSFHLQPTGTPGTYFLQTGSNQSLPLTLSANSTVTLTAAGSPGSPEQIILHSLGGDSLSDNVTVQMSHPGIIIQTVTSEDLPDPLNQSELTSEQDLVNEEAAEGPECSKEGDESSEQSSKVMQEDSTDKSSKLKEEVVNSGIGDGAVLIVPSPGSFIPTSDITTDSVLPVGTLTDPILQNQEEGSD</sequence>
<dbReference type="GO" id="GO:0000978">
    <property type="term" value="F:RNA polymerase II cis-regulatory region sequence-specific DNA binding"/>
    <property type="evidence" value="ECO:0007669"/>
    <property type="project" value="TreeGrafter"/>
</dbReference>
<dbReference type="InterPro" id="IPR017930">
    <property type="entry name" value="Myb_dom"/>
</dbReference>
<comment type="similarity">
    <text evidence="9">Belongs to the DMTF1 family.</text>
</comment>
<dbReference type="GO" id="GO:0005634">
    <property type="term" value="C:nucleus"/>
    <property type="evidence" value="ECO:0007669"/>
    <property type="project" value="UniProtKB-SubCell"/>
</dbReference>
<dbReference type="InterPro" id="IPR051651">
    <property type="entry name" value="DMTF1_DNA-bind_reg"/>
</dbReference>
<gene>
    <name evidence="14" type="ORF">PHYPO_G00086350</name>
</gene>
<evidence type="ECO:0000256" key="5">
    <source>
        <dbReference type="ARBA" id="ARBA00023159"/>
    </source>
</evidence>
<comment type="caution">
    <text evidence="14">The sequence shown here is derived from an EMBL/GenBank/DDBJ whole genome shotgun (WGS) entry which is preliminary data.</text>
</comment>
<dbReference type="Pfam" id="PF20588">
    <property type="entry name" value="DMTF1_N"/>
    <property type="match status" value="1"/>
</dbReference>
<dbReference type="Proteomes" id="UP000327468">
    <property type="component" value="Chromosome 18"/>
</dbReference>
<feature type="domain" description="Myb-like" evidence="12">
    <location>
        <begin position="437"/>
        <end position="486"/>
    </location>
</feature>
<keyword evidence="2" id="KW-0677">Repeat</keyword>
<evidence type="ECO:0000259" key="13">
    <source>
        <dbReference type="PROSITE" id="PS51294"/>
    </source>
</evidence>
<feature type="compositionally biased region" description="Basic and acidic residues" evidence="11">
    <location>
        <begin position="699"/>
        <end position="714"/>
    </location>
</feature>